<proteinExistence type="inferred from homology"/>
<protein>
    <recommendedName>
        <fullName evidence="1">DNA helicase</fullName>
        <ecNumber evidence="1">3.6.4.12</ecNumber>
    </recommendedName>
</protein>
<keyword evidence="4 6" id="KW-0238">DNA-binding</keyword>
<evidence type="ECO:0000259" key="7">
    <source>
        <dbReference type="PROSITE" id="PS50051"/>
    </source>
</evidence>
<dbReference type="GO" id="GO:0005634">
    <property type="term" value="C:nucleus"/>
    <property type="evidence" value="ECO:0007669"/>
    <property type="project" value="UniProtKB-SubCell"/>
</dbReference>
<dbReference type="PROSITE" id="PS50051">
    <property type="entry name" value="MCM_2"/>
    <property type="match status" value="1"/>
</dbReference>
<evidence type="ECO:0000313" key="10">
    <source>
        <dbReference type="Proteomes" id="UP001465755"/>
    </source>
</evidence>
<dbReference type="GO" id="GO:0016787">
    <property type="term" value="F:hydrolase activity"/>
    <property type="evidence" value="ECO:0007669"/>
    <property type="project" value="UniProtKB-KW"/>
</dbReference>
<dbReference type="InterPro" id="IPR027417">
    <property type="entry name" value="P-loop_NTPase"/>
</dbReference>
<evidence type="ECO:0000256" key="1">
    <source>
        <dbReference type="ARBA" id="ARBA00012551"/>
    </source>
</evidence>
<dbReference type="InterPro" id="IPR033762">
    <property type="entry name" value="MCM_OB"/>
</dbReference>
<dbReference type="InterPro" id="IPR012340">
    <property type="entry name" value="NA-bd_OB-fold"/>
</dbReference>
<dbReference type="GO" id="GO:0003697">
    <property type="term" value="F:single-stranded DNA binding"/>
    <property type="evidence" value="ECO:0007669"/>
    <property type="project" value="TreeGrafter"/>
</dbReference>
<dbReference type="Pfam" id="PF00493">
    <property type="entry name" value="MCM"/>
    <property type="match status" value="1"/>
</dbReference>
<dbReference type="Gene3D" id="2.40.50.140">
    <property type="entry name" value="Nucleic acid-binding proteins"/>
    <property type="match status" value="1"/>
</dbReference>
<name>A0AAW1PMW0_9CHLO</name>
<dbReference type="Pfam" id="PF17207">
    <property type="entry name" value="MCM_OB"/>
    <property type="match status" value="1"/>
</dbReference>
<dbReference type="InterPro" id="IPR036869">
    <property type="entry name" value="J_dom_sf"/>
</dbReference>
<reference evidence="9 10" key="1">
    <citation type="journal article" date="2024" name="Nat. Commun.">
        <title>Phylogenomics reveals the evolutionary origins of lichenization in chlorophyte algae.</title>
        <authorList>
            <person name="Puginier C."/>
            <person name="Libourel C."/>
            <person name="Otte J."/>
            <person name="Skaloud P."/>
            <person name="Haon M."/>
            <person name="Grisel S."/>
            <person name="Petersen M."/>
            <person name="Berrin J.G."/>
            <person name="Delaux P.M."/>
            <person name="Dal Grande F."/>
            <person name="Keller J."/>
        </authorList>
    </citation>
    <scope>NUCLEOTIDE SEQUENCE [LARGE SCALE GENOMIC DNA]</scope>
    <source>
        <strain evidence="9 10">SAG 2036</strain>
    </source>
</reference>
<dbReference type="Gene3D" id="2.20.28.10">
    <property type="match status" value="1"/>
</dbReference>
<dbReference type="InterPro" id="IPR041562">
    <property type="entry name" value="MCM_lid"/>
</dbReference>
<comment type="similarity">
    <text evidence="6">Belongs to the MCM family.</text>
</comment>
<dbReference type="SMART" id="SM00350">
    <property type="entry name" value="MCM"/>
    <property type="match status" value="1"/>
</dbReference>
<keyword evidence="10" id="KW-1185">Reference proteome</keyword>
<evidence type="ECO:0000256" key="2">
    <source>
        <dbReference type="ARBA" id="ARBA00022741"/>
    </source>
</evidence>
<dbReference type="PANTHER" id="PTHR11630:SF48">
    <property type="entry name" value="DNA HELICASE MCM9"/>
    <property type="match status" value="1"/>
</dbReference>
<dbReference type="SUPFAM" id="SSF52540">
    <property type="entry name" value="P-loop containing nucleoside triphosphate hydrolases"/>
    <property type="match status" value="1"/>
</dbReference>
<dbReference type="Pfam" id="PF17855">
    <property type="entry name" value="MCM_lid"/>
    <property type="match status" value="1"/>
</dbReference>
<dbReference type="InterPro" id="IPR031327">
    <property type="entry name" value="MCM"/>
</dbReference>
<dbReference type="PANTHER" id="PTHR11630">
    <property type="entry name" value="DNA REPLICATION LICENSING FACTOR MCM FAMILY MEMBER"/>
    <property type="match status" value="1"/>
</dbReference>
<dbReference type="SMART" id="SM00271">
    <property type="entry name" value="DnaJ"/>
    <property type="match status" value="1"/>
</dbReference>
<evidence type="ECO:0000256" key="3">
    <source>
        <dbReference type="ARBA" id="ARBA00022840"/>
    </source>
</evidence>
<gene>
    <name evidence="9" type="ORF">WJX73_009223</name>
</gene>
<accession>A0AAW1PMW0</accession>
<evidence type="ECO:0000313" key="9">
    <source>
        <dbReference type="EMBL" id="KAK9809449.1"/>
    </source>
</evidence>
<dbReference type="AlphaFoldDB" id="A0AAW1PMW0"/>
<dbReference type="GO" id="GO:0000724">
    <property type="term" value="P:double-strand break repair via homologous recombination"/>
    <property type="evidence" value="ECO:0007669"/>
    <property type="project" value="TreeGrafter"/>
</dbReference>
<organism evidence="9 10">
    <name type="scientific">Symbiochloris irregularis</name>
    <dbReference type="NCBI Taxonomy" id="706552"/>
    <lineage>
        <taxon>Eukaryota</taxon>
        <taxon>Viridiplantae</taxon>
        <taxon>Chlorophyta</taxon>
        <taxon>core chlorophytes</taxon>
        <taxon>Trebouxiophyceae</taxon>
        <taxon>Trebouxiales</taxon>
        <taxon>Trebouxiaceae</taxon>
        <taxon>Symbiochloris</taxon>
    </lineage>
</organism>
<comment type="caution">
    <text evidence="9">The sequence shown here is derived from an EMBL/GenBank/DDBJ whole genome shotgun (WGS) entry which is preliminary data.</text>
</comment>
<sequence>MAVFEDRDVKPSGVDFLPGALLELCRQELEAIVRAPEADSCYNCVQRLVTIQGTVVRCGAVNVLESHRLYECKQCLHRFVVEVELELRAAVQLPVRCPAEDCSSSAFKHVKEAQMHTEYQEISLQATAHTVEVGAPPKAVTVVMRGELADSCQAGEEIEVAGVVVQQWKPSFPGVRCDTSIVVHANNVARLGPSQGAEGMEAGDDSHFRQFWDVVRDRPLAARNQIVQAVAPGLHGAMVAKLAVLLALLGGVESSTSHDGPTSRANIHVLLAGDPATGKSQLLKRASMLAHRAVCVSGRGSTGAGLTASAVKDATGGAWALEAGALVLADAGTLCLDDIEALKIQEITALHEAMEQQSVSIAKAGIVTSLPARASIIASASCQKRRYNPQESVGANTGLTGPLLSRFDAILLMRDLPQPVWDAAAADHILSRRSSPHEDGTLDSAQKLMGGWTTAKLRCYVAWARDSFSPSTTREAESLLLWYYNWRRRTGGHSTVRATVRLLQGLLRLSQAHAKLMARQTPGASLQEIKQAYRKQCMQHHPDLCPPEKRAQAEIAFKQISEAYAKLTGRAPVHDWHANRGHNWASKAPVRFNNFTVAAMLVVPLLFGGVYLGTSRERLAEASWRPQGLMNPPVNPFLRDDQRATQRRHWIKDSTKPP</sequence>
<dbReference type="Gene3D" id="3.40.50.300">
    <property type="entry name" value="P-loop containing nucleotide triphosphate hydrolases"/>
    <property type="match status" value="1"/>
</dbReference>
<feature type="domain" description="J" evidence="8">
    <location>
        <begin position="512"/>
        <end position="578"/>
    </location>
</feature>
<comment type="catalytic activity">
    <reaction evidence="5">
        <text>ATP + H2O = ADP + phosphate + H(+)</text>
        <dbReference type="Rhea" id="RHEA:13065"/>
        <dbReference type="ChEBI" id="CHEBI:15377"/>
        <dbReference type="ChEBI" id="CHEBI:15378"/>
        <dbReference type="ChEBI" id="CHEBI:30616"/>
        <dbReference type="ChEBI" id="CHEBI:43474"/>
        <dbReference type="ChEBI" id="CHEBI:456216"/>
        <dbReference type="EC" id="3.6.4.12"/>
    </reaction>
</comment>
<dbReference type="PRINTS" id="PR01657">
    <property type="entry name" value="MCMFAMILY"/>
</dbReference>
<dbReference type="InterPro" id="IPR001623">
    <property type="entry name" value="DnaJ_domain"/>
</dbReference>
<dbReference type="SUPFAM" id="SSF46565">
    <property type="entry name" value="Chaperone J-domain"/>
    <property type="match status" value="1"/>
</dbReference>
<keyword evidence="3 6" id="KW-0067">ATP-binding</keyword>
<feature type="domain" description="MCM C-terminal AAA(+) ATPase" evidence="7">
    <location>
        <begin position="222"/>
        <end position="429"/>
    </location>
</feature>
<dbReference type="GO" id="GO:0005524">
    <property type="term" value="F:ATP binding"/>
    <property type="evidence" value="ECO:0007669"/>
    <property type="project" value="UniProtKB-KW"/>
</dbReference>
<dbReference type="Pfam" id="PF00226">
    <property type="entry name" value="DnaJ"/>
    <property type="match status" value="1"/>
</dbReference>
<keyword evidence="2 6" id="KW-0547">Nucleotide-binding</keyword>
<dbReference type="Proteomes" id="UP001465755">
    <property type="component" value="Unassembled WGS sequence"/>
</dbReference>
<evidence type="ECO:0000256" key="6">
    <source>
        <dbReference type="RuleBase" id="RU004070"/>
    </source>
</evidence>
<dbReference type="InterPro" id="IPR001208">
    <property type="entry name" value="MCM_dom"/>
</dbReference>
<dbReference type="GO" id="GO:0042555">
    <property type="term" value="C:MCM complex"/>
    <property type="evidence" value="ECO:0007669"/>
    <property type="project" value="TreeGrafter"/>
</dbReference>
<dbReference type="EMBL" id="JALJOQ010000020">
    <property type="protein sequence ID" value="KAK9809449.1"/>
    <property type="molecule type" value="Genomic_DNA"/>
</dbReference>
<evidence type="ECO:0000259" key="8">
    <source>
        <dbReference type="PROSITE" id="PS50076"/>
    </source>
</evidence>
<dbReference type="GO" id="GO:0017116">
    <property type="term" value="F:single-stranded DNA helicase activity"/>
    <property type="evidence" value="ECO:0007669"/>
    <property type="project" value="TreeGrafter"/>
</dbReference>
<dbReference type="CDD" id="cd06257">
    <property type="entry name" value="DnaJ"/>
    <property type="match status" value="1"/>
</dbReference>
<evidence type="ECO:0000256" key="4">
    <source>
        <dbReference type="ARBA" id="ARBA00023125"/>
    </source>
</evidence>
<evidence type="ECO:0000256" key="5">
    <source>
        <dbReference type="ARBA" id="ARBA00047995"/>
    </source>
</evidence>
<dbReference type="EC" id="3.6.4.12" evidence="1"/>
<dbReference type="SUPFAM" id="SSF50249">
    <property type="entry name" value="Nucleic acid-binding proteins"/>
    <property type="match status" value="1"/>
</dbReference>
<dbReference type="PROSITE" id="PS50076">
    <property type="entry name" value="DNAJ_2"/>
    <property type="match status" value="1"/>
</dbReference>